<comment type="caution">
    <text evidence="2">The sequence shown here is derived from an EMBL/GenBank/DDBJ whole genome shotgun (WGS) entry which is preliminary data.</text>
</comment>
<dbReference type="NCBIfam" id="NF033564">
    <property type="entry name" value="transpos_ISAs1"/>
    <property type="match status" value="1"/>
</dbReference>
<dbReference type="EMBL" id="JBHMQT010000016">
    <property type="protein sequence ID" value="MFC0862703.1"/>
    <property type="molecule type" value="Genomic_DNA"/>
</dbReference>
<feature type="domain" description="Transposase IS4-like" evidence="1">
    <location>
        <begin position="35"/>
        <end position="130"/>
    </location>
</feature>
<dbReference type="InterPro" id="IPR002559">
    <property type="entry name" value="Transposase_11"/>
</dbReference>
<dbReference type="RefSeq" id="WP_394300906.1">
    <property type="nucleotide sequence ID" value="NZ_JBHMQT010000016.1"/>
</dbReference>
<proteinExistence type="predicted"/>
<dbReference type="InterPro" id="IPR051698">
    <property type="entry name" value="Transposase_11-like"/>
</dbReference>
<protein>
    <submittedName>
        <fullName evidence="2">ISAs1 family transposase</fullName>
    </submittedName>
</protein>
<name>A0ABV6U2L3_9ACTN</name>
<dbReference type="PANTHER" id="PTHR30298">
    <property type="entry name" value="H REPEAT-ASSOCIATED PREDICTED TRANSPOSASE"/>
    <property type="match status" value="1"/>
</dbReference>
<evidence type="ECO:0000313" key="3">
    <source>
        <dbReference type="Proteomes" id="UP001589870"/>
    </source>
</evidence>
<accession>A0ABV6U2L3</accession>
<gene>
    <name evidence="2" type="ORF">ACFHYQ_10385</name>
</gene>
<reference evidence="2 3" key="1">
    <citation type="submission" date="2024-09" db="EMBL/GenBank/DDBJ databases">
        <authorList>
            <person name="Sun Q."/>
            <person name="Mori K."/>
        </authorList>
    </citation>
    <scope>NUCLEOTIDE SEQUENCE [LARGE SCALE GENOMIC DNA]</scope>
    <source>
        <strain evidence="2 3">TBRC 1851</strain>
    </source>
</reference>
<dbReference type="PANTHER" id="PTHR30298:SF0">
    <property type="entry name" value="PROTEIN YBFL-RELATED"/>
    <property type="match status" value="1"/>
</dbReference>
<sequence>MPPPRRSPPASLLDKRIGAYLAALTGAPSTDTGPGPAGLAIDGKTLRGSRTTDGAAVHLLSATLHHGQLVLAQRQIDAHSNEIGAFTPLLDHLDLARKVITADAMHTQHEHARHILARGGHYIFIVKANQPSLCRCLRGRFERVCPEMRSVIV</sequence>
<evidence type="ECO:0000313" key="2">
    <source>
        <dbReference type="EMBL" id="MFC0862703.1"/>
    </source>
</evidence>
<dbReference type="Proteomes" id="UP001589870">
    <property type="component" value="Unassembled WGS sequence"/>
</dbReference>
<evidence type="ECO:0000259" key="1">
    <source>
        <dbReference type="Pfam" id="PF01609"/>
    </source>
</evidence>
<dbReference type="Pfam" id="PF01609">
    <property type="entry name" value="DDE_Tnp_1"/>
    <property type="match status" value="1"/>
</dbReference>
<dbReference type="InterPro" id="IPR047647">
    <property type="entry name" value="ISAs1_transpos"/>
</dbReference>
<organism evidence="2 3">
    <name type="scientific">Sphaerimonospora cavernae</name>
    <dbReference type="NCBI Taxonomy" id="1740611"/>
    <lineage>
        <taxon>Bacteria</taxon>
        <taxon>Bacillati</taxon>
        <taxon>Actinomycetota</taxon>
        <taxon>Actinomycetes</taxon>
        <taxon>Streptosporangiales</taxon>
        <taxon>Streptosporangiaceae</taxon>
        <taxon>Sphaerimonospora</taxon>
    </lineage>
</organism>
<keyword evidence="3" id="KW-1185">Reference proteome</keyword>